<evidence type="ECO:0000313" key="3">
    <source>
        <dbReference type="Proteomes" id="UP001152836"/>
    </source>
</evidence>
<proteinExistence type="predicted"/>
<comment type="caution">
    <text evidence="2">The sequence shown here is derived from an EMBL/GenBank/DDBJ whole genome shotgun (WGS) entry which is preliminary data.</text>
</comment>
<reference evidence="2" key="1">
    <citation type="submission" date="2022-06" db="EMBL/GenBank/DDBJ databases">
        <authorList>
            <person name="Andreotti S."/>
            <person name="Wyler E."/>
        </authorList>
    </citation>
    <scope>NUCLEOTIDE SEQUENCE</scope>
</reference>
<protein>
    <submittedName>
        <fullName evidence="2">Mphosph9 protein</fullName>
    </submittedName>
</protein>
<evidence type="ECO:0000313" key="2">
    <source>
        <dbReference type="EMBL" id="CAH7242964.1"/>
    </source>
</evidence>
<dbReference type="AlphaFoldDB" id="A0AAV0A500"/>
<evidence type="ECO:0000256" key="1">
    <source>
        <dbReference type="SAM" id="MobiDB-lite"/>
    </source>
</evidence>
<feature type="compositionally biased region" description="Low complexity" evidence="1">
    <location>
        <begin position="55"/>
        <end position="71"/>
    </location>
</feature>
<feature type="region of interest" description="Disordered" evidence="1">
    <location>
        <begin position="50"/>
        <end position="71"/>
    </location>
</feature>
<organism evidence="2 3">
    <name type="scientific">Phodopus roborovskii</name>
    <name type="common">Roborovski's desert hamster</name>
    <name type="synonym">Cricetulus roborovskii</name>
    <dbReference type="NCBI Taxonomy" id="109678"/>
    <lineage>
        <taxon>Eukaryota</taxon>
        <taxon>Metazoa</taxon>
        <taxon>Chordata</taxon>
        <taxon>Craniata</taxon>
        <taxon>Vertebrata</taxon>
        <taxon>Euteleostomi</taxon>
        <taxon>Mammalia</taxon>
        <taxon>Eutheria</taxon>
        <taxon>Euarchontoglires</taxon>
        <taxon>Glires</taxon>
        <taxon>Rodentia</taxon>
        <taxon>Myomorpha</taxon>
        <taxon>Muroidea</taxon>
        <taxon>Cricetidae</taxon>
        <taxon>Cricetinae</taxon>
        <taxon>Phodopus</taxon>
    </lineage>
</organism>
<accession>A0AAV0A500</accession>
<sequence length="71" mass="7639">MEDFDLVKTLQKISPSVDSDIRSTPHSLGLSLCANRPGGCSCSVWLSDGARSRLSPSRNSSTGRSSASRRR</sequence>
<keyword evidence="3" id="KW-1185">Reference proteome</keyword>
<dbReference type="EMBL" id="CALSGD010001582">
    <property type="protein sequence ID" value="CAH7242964.1"/>
    <property type="molecule type" value="Genomic_DNA"/>
</dbReference>
<gene>
    <name evidence="2" type="primary">Mphosph9</name>
    <name evidence="2" type="ORF">PHOROB_LOCUS15372</name>
</gene>
<name>A0AAV0A500_PHORO</name>
<dbReference type="Proteomes" id="UP001152836">
    <property type="component" value="Unassembled WGS sequence"/>
</dbReference>